<reference evidence="1 2" key="1">
    <citation type="submission" date="2019-08" db="EMBL/GenBank/DDBJ databases">
        <title>Whole genome of Aphis craccivora.</title>
        <authorList>
            <person name="Voronova N.V."/>
            <person name="Shulinski R.S."/>
            <person name="Bandarenka Y.V."/>
            <person name="Zhorov D.G."/>
            <person name="Warner D."/>
        </authorList>
    </citation>
    <scope>NUCLEOTIDE SEQUENCE [LARGE SCALE GENOMIC DNA]</scope>
    <source>
        <strain evidence="1">180601</strain>
        <tissue evidence="1">Whole Body</tissue>
    </source>
</reference>
<keyword evidence="2" id="KW-1185">Reference proteome</keyword>
<organism evidence="1 2">
    <name type="scientific">Aphis craccivora</name>
    <name type="common">Cowpea aphid</name>
    <dbReference type="NCBI Taxonomy" id="307492"/>
    <lineage>
        <taxon>Eukaryota</taxon>
        <taxon>Metazoa</taxon>
        <taxon>Ecdysozoa</taxon>
        <taxon>Arthropoda</taxon>
        <taxon>Hexapoda</taxon>
        <taxon>Insecta</taxon>
        <taxon>Pterygota</taxon>
        <taxon>Neoptera</taxon>
        <taxon>Paraneoptera</taxon>
        <taxon>Hemiptera</taxon>
        <taxon>Sternorrhyncha</taxon>
        <taxon>Aphidomorpha</taxon>
        <taxon>Aphidoidea</taxon>
        <taxon>Aphididae</taxon>
        <taxon>Aphidini</taxon>
        <taxon>Aphis</taxon>
        <taxon>Aphis</taxon>
    </lineage>
</organism>
<comment type="caution">
    <text evidence="1">The sequence shown here is derived from an EMBL/GenBank/DDBJ whole genome shotgun (WGS) entry which is preliminary data.</text>
</comment>
<accession>A0A6G0ZH09</accession>
<name>A0A6G0ZH09_APHCR</name>
<evidence type="ECO:0000313" key="1">
    <source>
        <dbReference type="EMBL" id="KAF0770340.1"/>
    </source>
</evidence>
<proteinExistence type="predicted"/>
<dbReference type="Proteomes" id="UP000478052">
    <property type="component" value="Unassembled WGS sequence"/>
</dbReference>
<dbReference type="AlphaFoldDB" id="A0A6G0ZH09"/>
<dbReference type="EMBL" id="VUJU01000450">
    <property type="protein sequence ID" value="KAF0770340.1"/>
    <property type="molecule type" value="Genomic_DNA"/>
</dbReference>
<gene>
    <name evidence="1" type="ORF">FWK35_00009792</name>
</gene>
<sequence length="60" mass="7268">EAAKNILWETLDSEIHVIRLQRTRGFIVSVFGLHNSRFTLYNRNITYCHQRHRVVFVQKR</sequence>
<protein>
    <submittedName>
        <fullName evidence="1">Uncharacterized protein</fullName>
    </submittedName>
</protein>
<evidence type="ECO:0000313" key="2">
    <source>
        <dbReference type="Proteomes" id="UP000478052"/>
    </source>
</evidence>
<feature type="non-terminal residue" evidence="1">
    <location>
        <position position="1"/>
    </location>
</feature>